<accession>A0A8T9ZYC1</accession>
<dbReference type="Proteomes" id="UP000831768">
    <property type="component" value="Chromosome"/>
</dbReference>
<feature type="region of interest" description="Disordered" evidence="1">
    <location>
        <begin position="49"/>
        <end position="68"/>
    </location>
</feature>
<dbReference type="InterPro" id="IPR043835">
    <property type="entry name" value="DUF5811"/>
</dbReference>
<evidence type="ECO:0000313" key="2">
    <source>
        <dbReference type="EMBL" id="UPM41641.1"/>
    </source>
</evidence>
<gene>
    <name evidence="2" type="ORF">MW046_06465</name>
</gene>
<evidence type="ECO:0000313" key="3">
    <source>
        <dbReference type="Proteomes" id="UP000831768"/>
    </source>
</evidence>
<keyword evidence="3" id="KW-1185">Reference proteome</keyword>
<protein>
    <submittedName>
        <fullName evidence="2">DUF5811 family protein</fullName>
    </submittedName>
</protein>
<dbReference type="RefSeq" id="WP_247992321.1">
    <property type="nucleotide sequence ID" value="NZ_CP096019.1"/>
</dbReference>
<dbReference type="GeneID" id="71927674"/>
<organism evidence="2 3">
    <name type="scientific">Halocatena salina</name>
    <dbReference type="NCBI Taxonomy" id="2934340"/>
    <lineage>
        <taxon>Archaea</taxon>
        <taxon>Methanobacteriati</taxon>
        <taxon>Methanobacteriota</taxon>
        <taxon>Stenosarchaea group</taxon>
        <taxon>Halobacteria</taxon>
        <taxon>Halobacteriales</taxon>
        <taxon>Natronomonadaceae</taxon>
        <taxon>Halocatena</taxon>
    </lineage>
</organism>
<dbReference type="KEGG" id="haad:MW046_06465"/>
<sequence length="110" mass="11451">MHGNTPYTGPSEDADLSSEQLRTLQNDVASVTEQTRALLPDEFVVGSELTSRTDGTHGTVSVQPPVGRVISTGVPTDASDEEHSDLAHELAAGAALQVKRAISDVDPTAG</sequence>
<dbReference type="EMBL" id="CP096019">
    <property type="protein sequence ID" value="UPM41641.1"/>
    <property type="molecule type" value="Genomic_DNA"/>
</dbReference>
<proteinExistence type="predicted"/>
<reference evidence="2" key="1">
    <citation type="submission" date="2022-04" db="EMBL/GenBank/DDBJ databases">
        <title>Halocatena sp. nov., isolated from a salt lake.</title>
        <authorList>
            <person name="Cui H.-L."/>
        </authorList>
    </citation>
    <scope>NUCLEOTIDE SEQUENCE</scope>
    <source>
        <strain evidence="2">AD-1</strain>
    </source>
</reference>
<name>A0A8T9ZYC1_9EURY</name>
<dbReference type="Pfam" id="PF19128">
    <property type="entry name" value="DUF5811"/>
    <property type="match status" value="1"/>
</dbReference>
<dbReference type="AlphaFoldDB" id="A0A8T9ZYC1"/>
<evidence type="ECO:0000256" key="1">
    <source>
        <dbReference type="SAM" id="MobiDB-lite"/>
    </source>
</evidence>
<feature type="compositionally biased region" description="Polar residues" evidence="1">
    <location>
        <begin position="49"/>
        <end position="62"/>
    </location>
</feature>